<feature type="transmembrane region" description="Helical" evidence="6">
    <location>
        <begin position="6"/>
        <end position="23"/>
    </location>
</feature>
<dbReference type="GO" id="GO:0030599">
    <property type="term" value="F:pectinesterase activity"/>
    <property type="evidence" value="ECO:0007669"/>
    <property type="project" value="UniProtKB-EC"/>
</dbReference>
<reference evidence="8 9" key="2">
    <citation type="submission" date="2020-07" db="EMBL/GenBank/DDBJ databases">
        <title>Genome assembly of wild tea tree DASZ reveals pedigree and selection history of tea varieties.</title>
        <authorList>
            <person name="Zhang W."/>
        </authorList>
    </citation>
    <scope>NUCLEOTIDE SEQUENCE [LARGE SCALE GENOMIC DNA]</scope>
    <source>
        <strain evidence="9">cv. G240</strain>
        <tissue evidence="8">Leaf</tissue>
    </source>
</reference>
<dbReference type="InterPro" id="IPR012334">
    <property type="entry name" value="Pectin_lyas_fold"/>
</dbReference>
<dbReference type="InterPro" id="IPR000070">
    <property type="entry name" value="Pectinesterase_cat"/>
</dbReference>
<dbReference type="SUPFAM" id="SSF51126">
    <property type="entry name" value="Pectin lyase-like"/>
    <property type="match status" value="1"/>
</dbReference>
<keyword evidence="6" id="KW-1133">Transmembrane helix</keyword>
<organism evidence="8 9">
    <name type="scientific">Camellia sinensis</name>
    <name type="common">Tea plant</name>
    <name type="synonym">Thea sinensis</name>
    <dbReference type="NCBI Taxonomy" id="4442"/>
    <lineage>
        <taxon>Eukaryota</taxon>
        <taxon>Viridiplantae</taxon>
        <taxon>Streptophyta</taxon>
        <taxon>Embryophyta</taxon>
        <taxon>Tracheophyta</taxon>
        <taxon>Spermatophyta</taxon>
        <taxon>Magnoliopsida</taxon>
        <taxon>eudicotyledons</taxon>
        <taxon>Gunneridae</taxon>
        <taxon>Pentapetalae</taxon>
        <taxon>asterids</taxon>
        <taxon>Ericales</taxon>
        <taxon>Theaceae</taxon>
        <taxon>Camellia</taxon>
    </lineage>
</organism>
<accession>A0A7J7GN45</accession>
<evidence type="ECO:0000313" key="8">
    <source>
        <dbReference type="EMBL" id="KAF5941311.1"/>
    </source>
</evidence>
<dbReference type="Gene3D" id="2.160.20.10">
    <property type="entry name" value="Single-stranded right-handed beta-helix, Pectin lyase-like"/>
    <property type="match status" value="1"/>
</dbReference>
<comment type="pathway">
    <text evidence="1">Glycan metabolism; pectin degradation; 2-dehydro-3-deoxy-D-gluconate from pectin: step 1/5.</text>
</comment>
<sequence>MESKFASSSSIVFIVVVFFFLCLTRTTISIHTNIIFNVTVAQGGSGNYKRINDAIVATPMHISYYIRVKPGVYSENVVVEENKTNIALIGNDAATTKIIGNQSNATGFGIPQFATMTCMVEVMGSRSSVAFFARADMPNVSGRSNVDSFARAQSLVLNSNSQVLDQLSILSLTLTFVPSKE</sequence>
<evidence type="ECO:0000313" key="9">
    <source>
        <dbReference type="Proteomes" id="UP000593564"/>
    </source>
</evidence>
<dbReference type="Proteomes" id="UP000593564">
    <property type="component" value="Unassembled WGS sequence"/>
</dbReference>
<reference evidence="9" key="1">
    <citation type="journal article" date="2020" name="Nat. Commun.">
        <title>Genome assembly of wild tea tree DASZ reveals pedigree and selection history of tea varieties.</title>
        <authorList>
            <person name="Zhang W."/>
            <person name="Zhang Y."/>
            <person name="Qiu H."/>
            <person name="Guo Y."/>
            <person name="Wan H."/>
            <person name="Zhang X."/>
            <person name="Scossa F."/>
            <person name="Alseekh S."/>
            <person name="Zhang Q."/>
            <person name="Wang P."/>
            <person name="Xu L."/>
            <person name="Schmidt M.H."/>
            <person name="Jia X."/>
            <person name="Li D."/>
            <person name="Zhu A."/>
            <person name="Guo F."/>
            <person name="Chen W."/>
            <person name="Ni D."/>
            <person name="Usadel B."/>
            <person name="Fernie A.R."/>
            <person name="Wen W."/>
        </authorList>
    </citation>
    <scope>NUCLEOTIDE SEQUENCE [LARGE SCALE GENOMIC DNA]</scope>
    <source>
        <strain evidence="9">cv. G240</strain>
    </source>
</reference>
<proteinExistence type="predicted"/>
<dbReference type="UniPathway" id="UPA00545">
    <property type="reaction ID" value="UER00823"/>
</dbReference>
<gene>
    <name evidence="8" type="ORF">HYC85_022478</name>
</gene>
<evidence type="ECO:0000256" key="3">
    <source>
        <dbReference type="ARBA" id="ARBA00023085"/>
    </source>
</evidence>
<dbReference type="EMBL" id="JACBKZ010000010">
    <property type="protein sequence ID" value="KAF5941311.1"/>
    <property type="molecule type" value="Genomic_DNA"/>
</dbReference>
<dbReference type="Pfam" id="PF01095">
    <property type="entry name" value="Pectinesterase"/>
    <property type="match status" value="1"/>
</dbReference>
<dbReference type="GO" id="GO:0045490">
    <property type="term" value="P:pectin catabolic process"/>
    <property type="evidence" value="ECO:0007669"/>
    <property type="project" value="UniProtKB-UniPathway"/>
</dbReference>
<keyword evidence="4" id="KW-0961">Cell wall biogenesis/degradation</keyword>
<name>A0A7J7GN45_CAMSI</name>
<keyword evidence="3" id="KW-0063">Aspartyl esterase</keyword>
<comment type="caution">
    <text evidence="8">The sequence shown here is derived from an EMBL/GenBank/DDBJ whole genome shotgun (WGS) entry which is preliminary data.</text>
</comment>
<evidence type="ECO:0000256" key="5">
    <source>
        <dbReference type="ARBA" id="ARBA00047928"/>
    </source>
</evidence>
<comment type="catalytic activity">
    <reaction evidence="5">
        <text>[(1-&gt;4)-alpha-D-galacturonosyl methyl ester](n) + n H2O = [(1-&gt;4)-alpha-D-galacturonosyl](n) + n methanol + n H(+)</text>
        <dbReference type="Rhea" id="RHEA:22380"/>
        <dbReference type="Rhea" id="RHEA-COMP:14570"/>
        <dbReference type="Rhea" id="RHEA-COMP:14573"/>
        <dbReference type="ChEBI" id="CHEBI:15377"/>
        <dbReference type="ChEBI" id="CHEBI:15378"/>
        <dbReference type="ChEBI" id="CHEBI:17790"/>
        <dbReference type="ChEBI" id="CHEBI:140522"/>
        <dbReference type="ChEBI" id="CHEBI:140523"/>
        <dbReference type="EC" id="3.1.1.11"/>
    </reaction>
</comment>
<evidence type="ECO:0000256" key="1">
    <source>
        <dbReference type="ARBA" id="ARBA00005184"/>
    </source>
</evidence>
<keyword evidence="6" id="KW-0812">Transmembrane</keyword>
<dbReference type="AlphaFoldDB" id="A0A7J7GN45"/>
<evidence type="ECO:0000256" key="6">
    <source>
        <dbReference type="SAM" id="Phobius"/>
    </source>
</evidence>
<keyword evidence="9" id="KW-1185">Reference proteome</keyword>
<evidence type="ECO:0000256" key="4">
    <source>
        <dbReference type="ARBA" id="ARBA00023316"/>
    </source>
</evidence>
<evidence type="ECO:0000256" key="2">
    <source>
        <dbReference type="ARBA" id="ARBA00022801"/>
    </source>
</evidence>
<feature type="domain" description="Pectinesterase catalytic" evidence="7">
    <location>
        <begin position="37"/>
        <end position="120"/>
    </location>
</feature>
<dbReference type="GO" id="GO:0042545">
    <property type="term" value="P:cell wall modification"/>
    <property type="evidence" value="ECO:0007669"/>
    <property type="project" value="InterPro"/>
</dbReference>
<keyword evidence="6" id="KW-0472">Membrane</keyword>
<keyword evidence="2" id="KW-0378">Hydrolase</keyword>
<evidence type="ECO:0000259" key="7">
    <source>
        <dbReference type="Pfam" id="PF01095"/>
    </source>
</evidence>
<protein>
    <recommendedName>
        <fullName evidence="7">Pectinesterase catalytic domain-containing protein</fullName>
    </recommendedName>
</protein>
<dbReference type="InterPro" id="IPR011050">
    <property type="entry name" value="Pectin_lyase_fold/virulence"/>
</dbReference>
<dbReference type="PANTHER" id="PTHR31707">
    <property type="entry name" value="PECTINESTERASE"/>
    <property type="match status" value="1"/>
</dbReference>